<dbReference type="FunFam" id="1.10.10.60:FF:000500">
    <property type="entry name" value="Telomeric repeat-binding factor a"/>
    <property type="match status" value="1"/>
</dbReference>
<feature type="domain" description="Myb-like" evidence="3">
    <location>
        <begin position="593"/>
        <end position="648"/>
    </location>
</feature>
<name>A0A5J9SEK3_9POAL</name>
<dbReference type="InterPro" id="IPR006076">
    <property type="entry name" value="FAD-dep_OxRdtase"/>
</dbReference>
<protein>
    <submittedName>
        <fullName evidence="5">Uncharacterized protein</fullName>
    </submittedName>
</protein>
<keyword evidence="6" id="KW-1185">Reference proteome</keyword>
<dbReference type="Gramene" id="TVT97529">
    <property type="protein sequence ID" value="TVT97529"/>
    <property type="gene ID" value="EJB05_57216"/>
</dbReference>
<evidence type="ECO:0000313" key="5">
    <source>
        <dbReference type="EMBL" id="TVT97529.1"/>
    </source>
</evidence>
<dbReference type="Pfam" id="PF00249">
    <property type="entry name" value="Myb_DNA-binding"/>
    <property type="match status" value="1"/>
</dbReference>
<dbReference type="SUPFAM" id="SSF51971">
    <property type="entry name" value="Nucleotide-binding domain"/>
    <property type="match status" value="1"/>
</dbReference>
<sequence length="1087" mass="117027">MVEVVWLAVVRMPAALCRKAAHARSGAGRRRSPSAWQAAEIYDLLVDDNGVAEACQARDGGLKSCYLEILLKCDVALGMAYGNGKRVKEVPASPTFRRKGPRVTCASKARRQAGWHGPSQSPNPLARSAREPRSGLRVAALRGTSGQANGRERQPGRELSAVVSLPSPPSPPTRSLTRQFTAAQISGLFLPKPAQNCRAGASRSPTNPPFRCCRDALSNPLPQDRRGAEMPRLTAADATLILDHVLGDPSVPAAAAHALLAALPFPSHPTPRLRRGVLLRRLAADPVSADALDSLHLLASLPSPSPSPALAAAHLAVAAFLAASAPDFDAAARALFARPDGRARRAVEEGGSPALCSTEAVAVADQFEAAVGNSFSQIVLISLFGHRAAVEERVRELLVAEWAAIGPSRLEEAAERVLGDGALETWRAADEVARAKYRVLAGQEKAHEILSKFEEASSHVDPISTPEVRKVVDALETSCADLHRSVEDPLPAAKAAADEVLASRMDKADNLNSADLSGRQTTCGTAGPSTLNDKDKGPAKGSPSLMDWNPTAQTYEWEESPDPEGSRPQFRRPHLASPRRMPVSPLQPPENKNKRRKARKWCVLEEETLRKGVDQYGSGNWKDILANNPDVFIGRTPVDLKDKWRNMMSWDVFFDDSNVAAAVTAAAAARFLPKLRAPDAMPLPPSRMLPNLTLHSRRTVAAAASSSLAGGHGRRPLRYAVLGAGFAGLSVAWHLLKHSPRDSRVSVDIYDENGVGGVKLLWKGAEFWKECMDLLHSAEQANGATGGILRPPTNEKAADILLENAQSSLQSCSLQVLDLDAAQRLVPGLCVPLDFAVHMPLALNINPKKYLQALFVACQNLAEEASVSSNEQKELKLYTEHIDNLQQLAGDYDSVIICLGAKASSLPGLTNKLPLRACRGVIAEFQLPSNRVEEYDNRSPSILSDAWLAFQGPRSVSIGSTWQWNSENYDSTVSDEEARTAMEELLPKASGVYPEISKWDFVRARAGIRAMPPLTANGSLPLLGCLNDVIGERGKSNCTFWLVGGLGARGLLYHGLVGKLTAQAAISCDENVIPSEFTCWKVNKASR</sequence>
<feature type="region of interest" description="Disordered" evidence="2">
    <location>
        <begin position="95"/>
        <end position="175"/>
    </location>
</feature>
<feature type="region of interest" description="Disordered" evidence="2">
    <location>
        <begin position="511"/>
        <end position="598"/>
    </location>
</feature>
<dbReference type="PROSITE" id="PS50090">
    <property type="entry name" value="MYB_LIKE"/>
    <property type="match status" value="1"/>
</dbReference>
<dbReference type="GO" id="GO:0003677">
    <property type="term" value="F:DNA binding"/>
    <property type="evidence" value="ECO:0007669"/>
    <property type="project" value="UniProtKB-KW"/>
</dbReference>
<feature type="domain" description="HTH myb-type" evidence="4">
    <location>
        <begin position="593"/>
        <end position="652"/>
    </location>
</feature>
<dbReference type="PANTHER" id="PTHR46993">
    <property type="entry name" value="MYB TRANSCRIPTION FACTOR"/>
    <property type="match status" value="1"/>
</dbReference>
<keyword evidence="1" id="KW-0238">DNA-binding</keyword>
<dbReference type="Gene3D" id="1.10.10.60">
    <property type="entry name" value="Homeodomain-like"/>
    <property type="match status" value="1"/>
</dbReference>
<feature type="compositionally biased region" description="Polar residues" evidence="2">
    <location>
        <begin position="511"/>
        <end position="531"/>
    </location>
</feature>
<organism evidence="5 6">
    <name type="scientific">Eragrostis curvula</name>
    <name type="common">weeping love grass</name>
    <dbReference type="NCBI Taxonomy" id="38414"/>
    <lineage>
        <taxon>Eukaryota</taxon>
        <taxon>Viridiplantae</taxon>
        <taxon>Streptophyta</taxon>
        <taxon>Embryophyta</taxon>
        <taxon>Tracheophyta</taxon>
        <taxon>Spermatophyta</taxon>
        <taxon>Magnoliopsida</taxon>
        <taxon>Liliopsida</taxon>
        <taxon>Poales</taxon>
        <taxon>Poaceae</taxon>
        <taxon>PACMAD clade</taxon>
        <taxon>Chloridoideae</taxon>
        <taxon>Eragrostideae</taxon>
        <taxon>Eragrostidinae</taxon>
        <taxon>Eragrostis</taxon>
    </lineage>
</organism>
<reference evidence="5 6" key="1">
    <citation type="journal article" date="2019" name="Sci. Rep.">
        <title>A high-quality genome of Eragrostis curvula grass provides insights into Poaceae evolution and supports new strategies to enhance forage quality.</title>
        <authorList>
            <person name="Carballo J."/>
            <person name="Santos B.A.C.M."/>
            <person name="Zappacosta D."/>
            <person name="Garbus I."/>
            <person name="Selva J.P."/>
            <person name="Gallo C.A."/>
            <person name="Diaz A."/>
            <person name="Albertini E."/>
            <person name="Caccamo M."/>
            <person name="Echenique V."/>
        </authorList>
    </citation>
    <scope>NUCLEOTIDE SEQUENCE [LARGE SCALE GENOMIC DNA]</scope>
    <source>
        <strain evidence="6">cv. Victoria</strain>
        <tissue evidence="5">Leaf</tissue>
    </source>
</reference>
<dbReference type="InterPro" id="IPR017930">
    <property type="entry name" value="Myb_dom"/>
</dbReference>
<dbReference type="Pfam" id="PF01266">
    <property type="entry name" value="DAO"/>
    <property type="match status" value="1"/>
</dbReference>
<dbReference type="Proteomes" id="UP000324897">
    <property type="component" value="Unassembled WGS sequence"/>
</dbReference>
<dbReference type="InterPro" id="IPR009057">
    <property type="entry name" value="Homeodomain-like_sf"/>
</dbReference>
<evidence type="ECO:0000259" key="4">
    <source>
        <dbReference type="PROSITE" id="PS51294"/>
    </source>
</evidence>
<gene>
    <name evidence="5" type="ORF">EJB05_57216</name>
</gene>
<evidence type="ECO:0000256" key="1">
    <source>
        <dbReference type="ARBA" id="ARBA00023125"/>
    </source>
</evidence>
<dbReference type="EMBL" id="RWGY01000986">
    <property type="protein sequence ID" value="TVT97529.1"/>
    <property type="molecule type" value="Genomic_DNA"/>
</dbReference>
<dbReference type="OrthoDB" id="547145at2759"/>
<evidence type="ECO:0000256" key="2">
    <source>
        <dbReference type="SAM" id="MobiDB-lite"/>
    </source>
</evidence>
<feature type="non-terminal residue" evidence="5">
    <location>
        <position position="1"/>
    </location>
</feature>
<dbReference type="PROSITE" id="PS51294">
    <property type="entry name" value="HTH_MYB"/>
    <property type="match status" value="1"/>
</dbReference>
<proteinExistence type="predicted"/>
<dbReference type="Gene3D" id="3.30.9.10">
    <property type="entry name" value="D-Amino Acid Oxidase, subunit A, domain 2"/>
    <property type="match status" value="1"/>
</dbReference>
<evidence type="ECO:0000259" key="3">
    <source>
        <dbReference type="PROSITE" id="PS50090"/>
    </source>
</evidence>
<dbReference type="CDD" id="cd11660">
    <property type="entry name" value="SANT_TRF"/>
    <property type="match status" value="1"/>
</dbReference>
<dbReference type="Gene3D" id="3.50.50.60">
    <property type="entry name" value="FAD/NAD(P)-binding domain"/>
    <property type="match status" value="1"/>
</dbReference>
<dbReference type="SMART" id="SM00717">
    <property type="entry name" value="SANT"/>
    <property type="match status" value="1"/>
</dbReference>
<dbReference type="InterPro" id="IPR001005">
    <property type="entry name" value="SANT/Myb"/>
</dbReference>
<dbReference type="InterPro" id="IPR036188">
    <property type="entry name" value="FAD/NAD-bd_sf"/>
</dbReference>
<comment type="caution">
    <text evidence="5">The sequence shown here is derived from an EMBL/GenBank/DDBJ whole genome shotgun (WGS) entry which is preliminary data.</text>
</comment>
<accession>A0A5J9SEK3</accession>
<dbReference type="PANTHER" id="PTHR46993:SF6">
    <property type="entry name" value="MYB TRANSCRIPTION FACTOR"/>
    <property type="match status" value="1"/>
</dbReference>
<evidence type="ECO:0000313" key="6">
    <source>
        <dbReference type="Proteomes" id="UP000324897"/>
    </source>
</evidence>
<dbReference type="AlphaFoldDB" id="A0A5J9SEK3"/>
<dbReference type="SUPFAM" id="SSF46689">
    <property type="entry name" value="Homeodomain-like"/>
    <property type="match status" value="1"/>
</dbReference>